<dbReference type="RefSeq" id="XP_019621847.1">
    <property type="nucleotide sequence ID" value="XM_019766288.1"/>
</dbReference>
<keyword evidence="6" id="KW-0906">Nuclear pore complex</keyword>
<dbReference type="GO" id="GO:0017056">
    <property type="term" value="F:structural constituent of nuclear pore"/>
    <property type="evidence" value="ECO:0007669"/>
    <property type="project" value="InterPro"/>
</dbReference>
<keyword evidence="4" id="KW-0653">Protein transport</keyword>
<proteinExistence type="predicted"/>
<protein>
    <submittedName>
        <fullName evidence="10">Nuclear pore complex protein Nup88-like isoform X1</fullName>
    </submittedName>
</protein>
<dbReference type="PANTHER" id="PTHR13257">
    <property type="entry name" value="NUCLEOPORIN NUP84-RELATED"/>
    <property type="match status" value="1"/>
</dbReference>
<dbReference type="InterPro" id="IPR019321">
    <property type="entry name" value="Nucleoporin_Nup88"/>
</dbReference>
<comment type="subcellular location">
    <subcellularLocation>
        <location evidence="1">Nucleus</location>
        <location evidence="1">Nuclear pore complex</location>
    </subcellularLocation>
</comment>
<feature type="compositionally biased region" description="Polar residues" evidence="8">
    <location>
        <begin position="685"/>
        <end position="704"/>
    </location>
</feature>
<sequence length="734" mass="82361">MAASDPKSWRSELNNHPLFLHLRQGEDDSKSNRAEARSLVVVQDGDIFVWNGRGSNLGTANLKTLLQDEDEVGKRPLKFQTLLCTDPPLSEVNHVTFNPTGNHIALWGGGGVSVMEVPRRWGKHAEFEGGKDKVNCRSYPVAERLFATQSSLQLLQVDWHPGSPSDTHLVILTSDNVLRIYDIEKPDSPYQSFQLGEFADSFSLHSSSSATFNQALGETAVSFTFAPPVDVPVHDKLKWKGDQAKKTETMYPVFVLRGNEDVYYLLTSLEQKSPKVCLQGPLTMHPPADDNYGIDACSILCLPCNPPLVVIATTTGRLYHCIVLQGEEEDDDDRRSEVSWAGSDVSTRSALDMPEPSLYVYESVELELSLGGTPDDIDSYPDYQPDNCPIRLHPDPSSDGRYHCSHAMGVHSVALPWISKLHRFSQSDEEDKDSLLELSRDQPCIVEHLVCTRPVPSSPPAPILGVTVVGDQLLGPTLLCLTSDITCIALPLLTHYADPPPPTLSSLPPQPVTSPLRKLHSKPFDQHIRDILRRDASNPILKSIPKGAQPSDQECFQLLTRATQVFRDEYIKKQYLAREEVEKRVDLLKEQKAQQQSDLDTLREDRKSLTEMAEKLAEKYEEANEKQQEYLKRVENVLKSLQARLPVLSDAEVNMKKELDSLQEKLKHLKNSTQQVKTKWDYQKRQVTQQARQTSSPALSQSQTKHMKELLKQEGDKIGELVKQVNSMRLQCGV</sequence>
<reference evidence="10" key="1">
    <citation type="submission" date="2025-08" db="UniProtKB">
        <authorList>
            <consortium name="RefSeq"/>
        </authorList>
    </citation>
    <scope>IDENTIFICATION</scope>
    <source>
        <tissue evidence="10">Gonad</tissue>
    </source>
</reference>
<dbReference type="OrthoDB" id="341482at2759"/>
<evidence type="ECO:0000256" key="6">
    <source>
        <dbReference type="ARBA" id="ARBA00023132"/>
    </source>
</evidence>
<feature type="region of interest" description="Disordered" evidence="8">
    <location>
        <begin position="673"/>
        <end position="706"/>
    </location>
</feature>
<evidence type="ECO:0000256" key="1">
    <source>
        <dbReference type="ARBA" id="ARBA00004567"/>
    </source>
</evidence>
<dbReference type="GO" id="GO:0006606">
    <property type="term" value="P:protein import into nucleus"/>
    <property type="evidence" value="ECO:0007669"/>
    <property type="project" value="TreeGrafter"/>
</dbReference>
<accession>A0A6P4YTB1</accession>
<dbReference type="GO" id="GO:0000055">
    <property type="term" value="P:ribosomal large subunit export from nucleus"/>
    <property type="evidence" value="ECO:0007669"/>
    <property type="project" value="InterPro"/>
</dbReference>
<dbReference type="KEGG" id="bbel:109468058"/>
<dbReference type="PANTHER" id="PTHR13257:SF0">
    <property type="entry name" value="NUCLEAR PORE COMPLEX PROTEIN NUP88"/>
    <property type="match status" value="1"/>
</dbReference>
<evidence type="ECO:0000256" key="3">
    <source>
        <dbReference type="ARBA" id="ARBA00022816"/>
    </source>
</evidence>
<evidence type="ECO:0000256" key="5">
    <source>
        <dbReference type="ARBA" id="ARBA00023010"/>
    </source>
</evidence>
<keyword evidence="2" id="KW-0813">Transport</keyword>
<dbReference type="InterPro" id="IPR015943">
    <property type="entry name" value="WD40/YVTN_repeat-like_dom_sf"/>
</dbReference>
<evidence type="ECO:0000313" key="9">
    <source>
        <dbReference type="Proteomes" id="UP000515135"/>
    </source>
</evidence>
<dbReference type="AlphaFoldDB" id="A0A6P4YTB1"/>
<keyword evidence="3" id="KW-0509">mRNA transport</keyword>
<evidence type="ECO:0000256" key="4">
    <source>
        <dbReference type="ARBA" id="ARBA00022927"/>
    </source>
</evidence>
<keyword evidence="5" id="KW-0811">Translocation</keyword>
<dbReference type="GO" id="GO:0005643">
    <property type="term" value="C:nuclear pore"/>
    <property type="evidence" value="ECO:0007669"/>
    <property type="project" value="UniProtKB-SubCell"/>
</dbReference>
<evidence type="ECO:0000313" key="10">
    <source>
        <dbReference type="RefSeq" id="XP_019621847.1"/>
    </source>
</evidence>
<name>A0A6P4YTB1_BRABE</name>
<dbReference type="InterPro" id="IPR037700">
    <property type="entry name" value="NUP88/NUP82"/>
</dbReference>
<evidence type="ECO:0000256" key="8">
    <source>
        <dbReference type="SAM" id="MobiDB-lite"/>
    </source>
</evidence>
<keyword evidence="7" id="KW-0539">Nucleus</keyword>
<dbReference type="GeneID" id="109468058"/>
<organism evidence="9 10">
    <name type="scientific">Branchiostoma belcheri</name>
    <name type="common">Amphioxus</name>
    <dbReference type="NCBI Taxonomy" id="7741"/>
    <lineage>
        <taxon>Eukaryota</taxon>
        <taxon>Metazoa</taxon>
        <taxon>Chordata</taxon>
        <taxon>Cephalochordata</taxon>
        <taxon>Leptocardii</taxon>
        <taxon>Amphioxiformes</taxon>
        <taxon>Branchiostomatidae</taxon>
        <taxon>Branchiostoma</taxon>
    </lineage>
</organism>
<dbReference type="Gene3D" id="2.130.10.10">
    <property type="entry name" value="YVTN repeat-like/Quinoprotein amine dehydrogenase"/>
    <property type="match status" value="1"/>
</dbReference>
<dbReference type="GO" id="GO:0006406">
    <property type="term" value="P:mRNA export from nucleus"/>
    <property type="evidence" value="ECO:0007669"/>
    <property type="project" value="TreeGrafter"/>
</dbReference>
<dbReference type="Proteomes" id="UP000515135">
    <property type="component" value="Unplaced"/>
</dbReference>
<dbReference type="SUPFAM" id="SSF117289">
    <property type="entry name" value="Nucleoporin domain"/>
    <property type="match status" value="1"/>
</dbReference>
<keyword evidence="9" id="KW-1185">Reference proteome</keyword>
<evidence type="ECO:0000256" key="2">
    <source>
        <dbReference type="ARBA" id="ARBA00022448"/>
    </source>
</evidence>
<gene>
    <name evidence="10" type="primary">LOC109468058</name>
</gene>
<dbReference type="Pfam" id="PF10168">
    <property type="entry name" value="Nup88"/>
    <property type="match status" value="1"/>
</dbReference>
<dbReference type="GO" id="GO:0000056">
    <property type="term" value="P:ribosomal small subunit export from nucleus"/>
    <property type="evidence" value="ECO:0007669"/>
    <property type="project" value="InterPro"/>
</dbReference>
<evidence type="ECO:0000256" key="7">
    <source>
        <dbReference type="ARBA" id="ARBA00023242"/>
    </source>
</evidence>